<reference evidence="1" key="1">
    <citation type="journal article" date="2020" name="J. Eukaryot. Microbiol.">
        <title>High Sequence Divergence but Limited Architectural Rearrangements in Organelle Genomes of Cyanophora (Glaucophyta) Species.</title>
        <authorList>
            <person name="Russell S."/>
            <person name="Jackson C."/>
            <person name="Reyes-Prieto A."/>
        </authorList>
    </citation>
    <scope>NUCLEOTIDE SEQUENCE</scope>
    <source>
        <strain evidence="1">NIES-764</strain>
    </source>
</reference>
<name>A0A873WYM5_9EUKA</name>
<sequence>MLLPPNIGPITGPCSHALVSSLTRVFLRRGVEGLQPSILMSHSYLNFATFSSICFRPLNYTPLFIHVFIILNNLQKYLLETYY</sequence>
<geneLocation type="mitochondrion" evidence="1"/>
<dbReference type="RefSeq" id="YP_010041730.1">
    <property type="nucleotide sequence ID" value="NC_054208.1"/>
</dbReference>
<keyword evidence="1" id="KW-0496">Mitochondrion</keyword>
<reference evidence="1" key="2">
    <citation type="submission" date="2020-08" db="EMBL/GenBank/DDBJ databases">
        <authorList>
            <person name="Russell S.R."/>
            <person name="Jackson C."/>
            <person name="Reyes-Prieto A."/>
        </authorList>
    </citation>
    <scope>NUCLEOTIDE SEQUENCE</scope>
    <source>
        <strain evidence="1">NIES-764</strain>
    </source>
</reference>
<proteinExistence type="predicted"/>
<accession>A0A873WYM5</accession>
<dbReference type="AlphaFoldDB" id="A0A873WYM5"/>
<dbReference type="GeneID" id="63648317"/>
<dbReference type="EMBL" id="MT919637">
    <property type="protein sequence ID" value="QPB15081.1"/>
    <property type="molecule type" value="Genomic_DNA"/>
</dbReference>
<organism evidence="1">
    <name type="scientific">Cyanophora sudae</name>
    <dbReference type="NCBI Taxonomy" id="1522369"/>
    <lineage>
        <taxon>Eukaryota</taxon>
        <taxon>Glaucocystophyceae</taxon>
        <taxon>Cyanophorales</taxon>
        <taxon>Cyanophoraceae</taxon>
        <taxon>Cyanophora</taxon>
    </lineage>
</organism>
<protein>
    <submittedName>
        <fullName evidence="1">Uncharacterized protein</fullName>
    </submittedName>
</protein>
<evidence type="ECO:0000313" key="1">
    <source>
        <dbReference type="EMBL" id="QPB15081.1"/>
    </source>
</evidence>
<gene>
    <name evidence="1" type="primary">orf12</name>
</gene>